<proteinExistence type="predicted"/>
<keyword evidence="3" id="KW-0472">Membrane</keyword>
<keyword evidence="3" id="KW-0812">Transmembrane</keyword>
<gene>
    <name evidence="5" type="primary">SLC16A4_1</name>
    <name evidence="5" type="ORF">FJT64_003532</name>
</gene>
<dbReference type="EMBL" id="VIIS01001386">
    <property type="protein sequence ID" value="KAF0299199.1"/>
    <property type="molecule type" value="Genomic_DNA"/>
</dbReference>
<evidence type="ECO:0000256" key="1">
    <source>
        <dbReference type="ARBA" id="ARBA00004141"/>
    </source>
</evidence>
<feature type="transmembrane region" description="Helical" evidence="3">
    <location>
        <begin position="256"/>
        <end position="278"/>
    </location>
</feature>
<dbReference type="PANTHER" id="PTHR11360:SF306">
    <property type="entry name" value="RE01051P"/>
    <property type="match status" value="1"/>
</dbReference>
<keyword evidence="3" id="KW-1133">Transmembrane helix</keyword>
<feature type="transmembrane region" description="Helical" evidence="3">
    <location>
        <begin position="191"/>
        <end position="212"/>
    </location>
</feature>
<feature type="transmembrane region" description="Helical" evidence="3">
    <location>
        <begin position="224"/>
        <end position="244"/>
    </location>
</feature>
<evidence type="ECO:0000313" key="5">
    <source>
        <dbReference type="EMBL" id="KAF0299199.1"/>
    </source>
</evidence>
<keyword evidence="6" id="KW-1185">Reference proteome</keyword>
<dbReference type="SUPFAM" id="SSF103473">
    <property type="entry name" value="MFS general substrate transporter"/>
    <property type="match status" value="1"/>
</dbReference>
<evidence type="ECO:0000259" key="4">
    <source>
        <dbReference type="PROSITE" id="PS50850"/>
    </source>
</evidence>
<feature type="region of interest" description="Disordered" evidence="2">
    <location>
        <begin position="287"/>
        <end position="373"/>
    </location>
</feature>
<comment type="subcellular location">
    <subcellularLocation>
        <location evidence="1">Membrane</location>
        <topology evidence="1">Multi-pass membrane protein</topology>
    </subcellularLocation>
</comment>
<feature type="transmembrane region" description="Helical" evidence="3">
    <location>
        <begin position="579"/>
        <end position="599"/>
    </location>
</feature>
<feature type="region of interest" description="Disordered" evidence="2">
    <location>
        <begin position="639"/>
        <end position="659"/>
    </location>
</feature>
<feature type="transmembrane region" description="Helical" evidence="3">
    <location>
        <begin position="167"/>
        <end position="185"/>
    </location>
</feature>
<feature type="transmembrane region" description="Helical" evidence="3">
    <location>
        <begin position="446"/>
        <end position="470"/>
    </location>
</feature>
<feature type="transmembrane region" description="Helical" evidence="3">
    <location>
        <begin position="128"/>
        <end position="155"/>
    </location>
</feature>
<dbReference type="InterPro" id="IPR036259">
    <property type="entry name" value="MFS_trans_sf"/>
</dbReference>
<dbReference type="CDD" id="cd17352">
    <property type="entry name" value="MFS_MCT_SLC16"/>
    <property type="match status" value="1"/>
</dbReference>
<name>A0A6A4W1T3_AMPAM</name>
<dbReference type="PANTHER" id="PTHR11360">
    <property type="entry name" value="MONOCARBOXYLATE TRANSPORTER"/>
    <property type="match status" value="1"/>
</dbReference>
<dbReference type="Gene3D" id="1.20.1250.20">
    <property type="entry name" value="MFS general substrate transporter like domains"/>
    <property type="match status" value="2"/>
</dbReference>
<reference evidence="5 6" key="1">
    <citation type="submission" date="2019-07" db="EMBL/GenBank/DDBJ databases">
        <title>Draft genome assembly of a fouling barnacle, Amphibalanus amphitrite (Darwin, 1854): The first reference genome for Thecostraca.</title>
        <authorList>
            <person name="Kim W."/>
        </authorList>
    </citation>
    <scope>NUCLEOTIDE SEQUENCE [LARGE SCALE GENOMIC DNA]</scope>
    <source>
        <strain evidence="5">SNU_AA5</strain>
        <tissue evidence="5">Soma without cirri and trophi</tissue>
    </source>
</reference>
<dbReference type="InterPro" id="IPR020846">
    <property type="entry name" value="MFS_dom"/>
</dbReference>
<dbReference type="Pfam" id="PF07690">
    <property type="entry name" value="MFS_1"/>
    <property type="match status" value="1"/>
</dbReference>
<feature type="compositionally biased region" description="Low complexity" evidence="2">
    <location>
        <begin position="7"/>
        <end position="19"/>
    </location>
</feature>
<feature type="transmembrane region" description="Helical" evidence="3">
    <location>
        <begin position="544"/>
        <end position="567"/>
    </location>
</feature>
<sequence length="659" mass="69633">MVSTDLSSAPRSRPGSAAGEELSPTIDSSDEHQSTIGSLPPSAPLRLDIRRARQTSAGEVSSVAGSVVFASSLGDELRGADAPPPVSDEAVQLDGGYGWLVAFGAFLANLCVAGTIKSFGLISIQIQLAFNVTAAEMGVVTGIMLTAGLLLSPVVGALCQKYTCRRVAIFGGLLCFLGFSLSSLATSVTQFALTIGLLVGVGSGCVSTSAILIATRYFPRRRSLINGLVLAGNAAGGFALPPLLQHLLAEYGVRGTLLITGALCLHVVVGAALFRPIALHERILRQRRPNQSRESDDDPAQGPVQGAESTPLVEREKGSVTGAGGLSPDSVSASGEFRFPAASPFGRRTRTVSESLWSERRRSSQRSPAVGTLRRGTIAVSRPRLLEVAGARGPAEVPRRLRTSSLMLSVADVTVDATTQLEDEERQRKGAPGPLASLRRLLDLKLLANPLFLMEAAAVFLMASGTPYALLQLPAFGVSRGISTDQTAHMLMIASALDLVTRLSFGWVLDQNYFRRPVRPRRLVQLLSGSMVLAMPLSHQYSVITGLCLVFAVGMGTWFINLAPVLADNHGIERVAASYGLVRMFHGLSSLIMPPIFGALVDGTGDHGSQFFAMGSLMLFGGLLVLLTLLTGMDKKYGEGDADEQQKQKSKAEGKAGKV</sequence>
<dbReference type="GO" id="GO:0008028">
    <property type="term" value="F:monocarboxylic acid transmembrane transporter activity"/>
    <property type="evidence" value="ECO:0007669"/>
    <property type="project" value="TreeGrafter"/>
</dbReference>
<dbReference type="InterPro" id="IPR050327">
    <property type="entry name" value="Proton-linked_MCT"/>
</dbReference>
<dbReference type="InterPro" id="IPR011701">
    <property type="entry name" value="MFS"/>
</dbReference>
<dbReference type="GO" id="GO:0016020">
    <property type="term" value="C:membrane"/>
    <property type="evidence" value="ECO:0007669"/>
    <property type="project" value="UniProtKB-SubCell"/>
</dbReference>
<dbReference type="PROSITE" id="PS50850">
    <property type="entry name" value="MFS"/>
    <property type="match status" value="1"/>
</dbReference>
<accession>A0A6A4W1T3</accession>
<feature type="transmembrane region" description="Helical" evidence="3">
    <location>
        <begin position="611"/>
        <end position="630"/>
    </location>
</feature>
<feature type="transmembrane region" description="Helical" evidence="3">
    <location>
        <begin position="97"/>
        <end position="116"/>
    </location>
</feature>
<evidence type="ECO:0000256" key="3">
    <source>
        <dbReference type="SAM" id="Phobius"/>
    </source>
</evidence>
<feature type="region of interest" description="Disordered" evidence="2">
    <location>
        <begin position="1"/>
        <end position="43"/>
    </location>
</feature>
<dbReference type="Proteomes" id="UP000440578">
    <property type="component" value="Unassembled WGS sequence"/>
</dbReference>
<dbReference type="AlphaFoldDB" id="A0A6A4W1T3"/>
<dbReference type="OrthoDB" id="2213137at2759"/>
<protein>
    <submittedName>
        <fullName evidence="5">Monocarboxylate transporter 5</fullName>
    </submittedName>
</protein>
<feature type="domain" description="Major facilitator superfamily (MFS) profile" evidence="4">
    <location>
        <begin position="97"/>
        <end position="633"/>
    </location>
</feature>
<comment type="caution">
    <text evidence="5">The sequence shown here is derived from an EMBL/GenBank/DDBJ whole genome shotgun (WGS) entry which is preliminary data.</text>
</comment>
<evidence type="ECO:0000313" key="6">
    <source>
        <dbReference type="Proteomes" id="UP000440578"/>
    </source>
</evidence>
<evidence type="ECO:0000256" key="2">
    <source>
        <dbReference type="SAM" id="MobiDB-lite"/>
    </source>
</evidence>
<organism evidence="5 6">
    <name type="scientific">Amphibalanus amphitrite</name>
    <name type="common">Striped barnacle</name>
    <name type="synonym">Balanus amphitrite</name>
    <dbReference type="NCBI Taxonomy" id="1232801"/>
    <lineage>
        <taxon>Eukaryota</taxon>
        <taxon>Metazoa</taxon>
        <taxon>Ecdysozoa</taxon>
        <taxon>Arthropoda</taxon>
        <taxon>Crustacea</taxon>
        <taxon>Multicrustacea</taxon>
        <taxon>Cirripedia</taxon>
        <taxon>Thoracica</taxon>
        <taxon>Thoracicalcarea</taxon>
        <taxon>Balanomorpha</taxon>
        <taxon>Balanoidea</taxon>
        <taxon>Balanidae</taxon>
        <taxon>Amphibalaninae</taxon>
        <taxon>Amphibalanus</taxon>
    </lineage>
</organism>